<feature type="domain" description="Aldehyde dehydrogenase" evidence="9">
    <location>
        <begin position="22"/>
        <end position="432"/>
    </location>
</feature>
<keyword evidence="3" id="KW-0520">NAD</keyword>
<keyword evidence="8" id="KW-0175">Coiled coil</keyword>
<gene>
    <name evidence="10" type="ORF">FHQ07_09165</name>
</gene>
<feature type="coiled-coil region" evidence="8">
    <location>
        <begin position="23"/>
        <end position="50"/>
    </location>
</feature>
<dbReference type="Pfam" id="PF00171">
    <property type="entry name" value="Aldedh"/>
    <property type="match status" value="1"/>
</dbReference>
<protein>
    <recommendedName>
        <fullName evidence="4">Aldehyde dehydrogenase</fullName>
    </recommendedName>
</protein>
<dbReference type="Gene3D" id="3.40.605.10">
    <property type="entry name" value="Aldehyde Dehydrogenase, Chain A, domain 1"/>
    <property type="match status" value="1"/>
</dbReference>
<keyword evidence="11" id="KW-1185">Reference proteome</keyword>
<dbReference type="PANTHER" id="PTHR43570">
    <property type="entry name" value="ALDEHYDE DEHYDROGENASE"/>
    <property type="match status" value="1"/>
</dbReference>
<dbReference type="InterPro" id="IPR016161">
    <property type="entry name" value="Ald_DH/histidinol_DH"/>
</dbReference>
<evidence type="ECO:0000256" key="7">
    <source>
        <dbReference type="RuleBase" id="RU003345"/>
    </source>
</evidence>
<dbReference type="GO" id="GO:0005737">
    <property type="term" value="C:cytoplasm"/>
    <property type="evidence" value="ECO:0007669"/>
    <property type="project" value="TreeGrafter"/>
</dbReference>
<evidence type="ECO:0000313" key="11">
    <source>
        <dbReference type="Proteomes" id="UP000308149"/>
    </source>
</evidence>
<proteinExistence type="inferred from homology"/>
<evidence type="ECO:0000256" key="5">
    <source>
        <dbReference type="PIRSR" id="PIRSR036492-1"/>
    </source>
</evidence>
<dbReference type="PANTHER" id="PTHR43570:SF20">
    <property type="entry name" value="ALDEHYDE DEHYDROGENASE ALDX-RELATED"/>
    <property type="match status" value="1"/>
</dbReference>
<dbReference type="AlphaFoldDB" id="A0A5B7ZRJ7"/>
<accession>A0A5B7ZRJ7</accession>
<dbReference type="InterPro" id="IPR016163">
    <property type="entry name" value="Ald_DH_C"/>
</dbReference>
<evidence type="ECO:0000256" key="1">
    <source>
        <dbReference type="ARBA" id="ARBA00009986"/>
    </source>
</evidence>
<dbReference type="EMBL" id="CP040871">
    <property type="protein sequence ID" value="QDA57467.1"/>
    <property type="molecule type" value="Genomic_DNA"/>
</dbReference>
<comment type="similarity">
    <text evidence="1 4 7">Belongs to the aldehyde dehydrogenase family.</text>
</comment>
<feature type="active site" evidence="5 6">
    <location>
        <position position="214"/>
    </location>
</feature>
<dbReference type="InterPro" id="IPR029510">
    <property type="entry name" value="Ald_DH_CS_GLU"/>
</dbReference>
<evidence type="ECO:0000256" key="4">
    <source>
        <dbReference type="PIRNR" id="PIRNR036492"/>
    </source>
</evidence>
<sequence length="466" mass="51037">MDTAISELAPTLARLRTAWQARKPDYQQRRNDLQRLRDALKRRLDEMGKAISADFGHRSPHESRIADGMTVLNEIDHLRKHLRGWMKPRRVGVGWRFLPARAETRAEPVGVVGVIAPWNYPVNLALIPLATAIAAGNHVYLKPSEHTPHTSAFLRSLLAEVFPAERVAVAEGGAEVAAAFAALPLDHLVFTGSTEVGRKVMAAAAPNLTPVTLELGGKSPAIVCEDYPVEQAAARIATGKWFNGGQTCIAPDYVLLPKGKRDDFVKALRKEVQARYGENLENLGDYTRIINDGQYARLKGHLDDAKARGIEKVTLAGHADPAQRLLPPTLLLEPGDDATVMQDEIFGPLLPIRSYKSLDEAIAYVNGRDRPLALYPFSNDRATVEKILRSTLAGGVSVNDTLFHFAVSGLPFGGIGPSGMGAYHGRAGFDATSKQLPILWQARRTGADLLKPPYREAQWLIDLIVR</sequence>
<dbReference type="KEGG" id="thes:FHQ07_09165"/>
<evidence type="ECO:0000313" key="10">
    <source>
        <dbReference type="EMBL" id="QDA57467.1"/>
    </source>
</evidence>
<dbReference type="GO" id="GO:0006081">
    <property type="term" value="P:aldehyde metabolic process"/>
    <property type="evidence" value="ECO:0007669"/>
    <property type="project" value="InterPro"/>
</dbReference>
<dbReference type="OrthoDB" id="9812625at2"/>
<dbReference type="CDD" id="cd07133">
    <property type="entry name" value="ALDH_CALDH_CalB"/>
    <property type="match status" value="1"/>
</dbReference>
<evidence type="ECO:0000259" key="9">
    <source>
        <dbReference type="Pfam" id="PF00171"/>
    </source>
</evidence>
<dbReference type="InterPro" id="IPR016162">
    <property type="entry name" value="Ald_DH_N"/>
</dbReference>
<dbReference type="GO" id="GO:0004029">
    <property type="term" value="F:aldehyde dehydrogenase (NAD+) activity"/>
    <property type="evidence" value="ECO:0007669"/>
    <property type="project" value="TreeGrafter"/>
</dbReference>
<evidence type="ECO:0000256" key="6">
    <source>
        <dbReference type="PROSITE-ProRule" id="PRU10007"/>
    </source>
</evidence>
<reference evidence="10 11" key="1">
    <citation type="submission" date="2019-06" db="EMBL/GenBank/DDBJ databases">
        <title>Thermomonas aquatica sp. nov., isolated from an industrial wastewater treatment plant.</title>
        <authorList>
            <person name="Jeon J.H."/>
            <person name="Park D.-S."/>
        </authorList>
    </citation>
    <scope>NUCLEOTIDE SEQUENCE [LARGE SCALE GENOMIC DNA]</scope>
    <source>
        <strain evidence="10 11">SY21</strain>
    </source>
</reference>
<dbReference type="SUPFAM" id="SSF53720">
    <property type="entry name" value="ALDH-like"/>
    <property type="match status" value="1"/>
</dbReference>
<dbReference type="InterPro" id="IPR012394">
    <property type="entry name" value="Aldehyde_DH_NAD(P)"/>
</dbReference>
<dbReference type="Gene3D" id="3.40.309.10">
    <property type="entry name" value="Aldehyde Dehydrogenase, Chain A, domain 2"/>
    <property type="match status" value="1"/>
</dbReference>
<name>A0A5B7ZRJ7_9GAMM</name>
<evidence type="ECO:0000256" key="3">
    <source>
        <dbReference type="ARBA" id="ARBA00023027"/>
    </source>
</evidence>
<dbReference type="FunFam" id="3.40.309.10:FF:000003">
    <property type="entry name" value="Aldehyde dehydrogenase"/>
    <property type="match status" value="1"/>
</dbReference>
<keyword evidence="2 4" id="KW-0560">Oxidoreductase</keyword>
<evidence type="ECO:0000256" key="8">
    <source>
        <dbReference type="SAM" id="Coils"/>
    </source>
</evidence>
<organism evidence="10 11">
    <name type="scientific">Thermomonas aquatica</name>
    <dbReference type="NCBI Taxonomy" id="2202149"/>
    <lineage>
        <taxon>Bacteria</taxon>
        <taxon>Pseudomonadati</taxon>
        <taxon>Pseudomonadota</taxon>
        <taxon>Gammaproteobacteria</taxon>
        <taxon>Lysobacterales</taxon>
        <taxon>Lysobacteraceae</taxon>
        <taxon>Thermomonas</taxon>
    </lineage>
</organism>
<feature type="active site" evidence="5">
    <location>
        <position position="248"/>
    </location>
</feature>
<dbReference type="InterPro" id="IPR015590">
    <property type="entry name" value="Aldehyde_DH_dom"/>
</dbReference>
<dbReference type="RefSeq" id="WP_139716518.1">
    <property type="nucleotide sequence ID" value="NZ_CP040871.1"/>
</dbReference>
<dbReference type="Proteomes" id="UP000308149">
    <property type="component" value="Chromosome"/>
</dbReference>
<dbReference type="PIRSF" id="PIRSF036492">
    <property type="entry name" value="ALDH"/>
    <property type="match status" value="1"/>
</dbReference>
<dbReference type="PROSITE" id="PS00687">
    <property type="entry name" value="ALDEHYDE_DEHYDR_GLU"/>
    <property type="match status" value="1"/>
</dbReference>
<evidence type="ECO:0000256" key="2">
    <source>
        <dbReference type="ARBA" id="ARBA00023002"/>
    </source>
</evidence>